<organism evidence="1 2">
    <name type="scientific">Pilimelia columellifera subsp. columellifera</name>
    <dbReference type="NCBI Taxonomy" id="706583"/>
    <lineage>
        <taxon>Bacteria</taxon>
        <taxon>Bacillati</taxon>
        <taxon>Actinomycetota</taxon>
        <taxon>Actinomycetes</taxon>
        <taxon>Micromonosporales</taxon>
        <taxon>Micromonosporaceae</taxon>
        <taxon>Pilimelia</taxon>
    </lineage>
</organism>
<gene>
    <name evidence="1" type="ORF">GCM10010201_29890</name>
</gene>
<reference evidence="1 2" key="1">
    <citation type="journal article" date="2019" name="Int. J. Syst. Evol. Microbiol.">
        <title>The Global Catalogue of Microorganisms (GCM) 10K type strain sequencing project: providing services to taxonomists for standard genome sequencing and annotation.</title>
        <authorList>
            <consortium name="The Broad Institute Genomics Platform"/>
            <consortium name="The Broad Institute Genome Sequencing Center for Infectious Disease"/>
            <person name="Wu L."/>
            <person name="Ma J."/>
        </authorList>
    </citation>
    <scope>NUCLEOTIDE SEQUENCE [LARGE SCALE GENOMIC DNA]</scope>
    <source>
        <strain evidence="1 2">JCM 3367</strain>
    </source>
</reference>
<comment type="caution">
    <text evidence="1">The sequence shown here is derived from an EMBL/GenBank/DDBJ whole genome shotgun (WGS) entry which is preliminary data.</text>
</comment>
<keyword evidence="2" id="KW-1185">Reference proteome</keyword>
<proteinExistence type="predicted"/>
<evidence type="ECO:0000313" key="2">
    <source>
        <dbReference type="Proteomes" id="UP001499978"/>
    </source>
</evidence>
<evidence type="ECO:0000313" key="1">
    <source>
        <dbReference type="EMBL" id="GAA2528799.1"/>
    </source>
</evidence>
<dbReference type="RefSeq" id="WP_344173504.1">
    <property type="nucleotide sequence ID" value="NZ_BAAARY010000015.1"/>
</dbReference>
<protein>
    <submittedName>
        <fullName evidence="1">Uncharacterized protein</fullName>
    </submittedName>
</protein>
<sequence>MISTVTDLMAESLFASDLQPSEQPDTAAINAAISATLLRHGVEGCAAVVAAEYGDHPETAVARMRWCRERAGDAVAVAA</sequence>
<dbReference type="EMBL" id="BAAARY010000015">
    <property type="protein sequence ID" value="GAA2528799.1"/>
    <property type="molecule type" value="Genomic_DNA"/>
</dbReference>
<name>A0ABN3NNV4_9ACTN</name>
<dbReference type="Proteomes" id="UP001499978">
    <property type="component" value="Unassembled WGS sequence"/>
</dbReference>
<accession>A0ABN3NNV4</accession>